<evidence type="ECO:0000256" key="1">
    <source>
        <dbReference type="SAM" id="SignalP"/>
    </source>
</evidence>
<dbReference type="GO" id="GO:0009644">
    <property type="term" value="P:response to high light intensity"/>
    <property type="evidence" value="ECO:0007669"/>
    <property type="project" value="InterPro"/>
</dbReference>
<sequence length="137" mass="14316">MRSSFLTFLLALFMSAISVESFAATSTTSLSGNSGGSNFIASQRRSQHPAMGPVKRASSGAASLNMAGVAKFGVFSPAVYGSKIVLGEKKLKSVRGKAISLHSQAIGDFCGWVGATHLRVSIIKLAKENGNYLGFLV</sequence>
<name>A0A7S0GIU1_9STRA</name>
<feature type="chain" id="PRO_5031444087" evidence="1">
    <location>
        <begin position="22"/>
        <end position="137"/>
    </location>
</feature>
<evidence type="ECO:0000313" key="2">
    <source>
        <dbReference type="EMBL" id="CAD8422815.1"/>
    </source>
</evidence>
<keyword evidence="1" id="KW-0732">Signal</keyword>
<organism evidence="2">
    <name type="scientific">Proboscia inermis</name>
    <dbReference type="NCBI Taxonomy" id="420281"/>
    <lineage>
        <taxon>Eukaryota</taxon>
        <taxon>Sar</taxon>
        <taxon>Stramenopiles</taxon>
        <taxon>Ochrophyta</taxon>
        <taxon>Bacillariophyta</taxon>
        <taxon>Coscinodiscophyceae</taxon>
        <taxon>Rhizosoleniophycidae</taxon>
        <taxon>Rhizosoleniales</taxon>
        <taxon>Rhizosoleniaceae</taxon>
        <taxon>Proboscia</taxon>
    </lineage>
</organism>
<gene>
    <name evidence="2" type="ORF">PINE0816_LOCUS18972</name>
</gene>
<dbReference type="PANTHER" id="PTHR35709">
    <property type="entry name" value="PROTEIN PROTON GRADIENT REGULATION 5, CHLOROPLASTIC"/>
    <property type="match status" value="1"/>
</dbReference>
<dbReference type="GO" id="GO:0009773">
    <property type="term" value="P:photosynthetic electron transport in photosystem I"/>
    <property type="evidence" value="ECO:0007669"/>
    <property type="project" value="InterPro"/>
</dbReference>
<proteinExistence type="predicted"/>
<protein>
    <submittedName>
        <fullName evidence="2">Uncharacterized protein</fullName>
    </submittedName>
</protein>
<dbReference type="AlphaFoldDB" id="A0A7S0GIU1"/>
<accession>A0A7S0GIU1</accession>
<dbReference type="PANTHER" id="PTHR35709:SF1">
    <property type="entry name" value="PROTEIN PROTON GRADIENT REGULATION 5, CHLOROPLASTIC"/>
    <property type="match status" value="1"/>
</dbReference>
<dbReference type="EMBL" id="HBEL01040759">
    <property type="protein sequence ID" value="CAD8422815.1"/>
    <property type="molecule type" value="Transcribed_RNA"/>
</dbReference>
<dbReference type="InterPro" id="IPR037497">
    <property type="entry name" value="PGR5"/>
</dbReference>
<feature type="signal peptide" evidence="1">
    <location>
        <begin position="1"/>
        <end position="21"/>
    </location>
</feature>
<reference evidence="2" key="1">
    <citation type="submission" date="2021-01" db="EMBL/GenBank/DDBJ databases">
        <authorList>
            <person name="Corre E."/>
            <person name="Pelletier E."/>
            <person name="Niang G."/>
            <person name="Scheremetjew M."/>
            <person name="Finn R."/>
            <person name="Kale V."/>
            <person name="Holt S."/>
            <person name="Cochrane G."/>
            <person name="Meng A."/>
            <person name="Brown T."/>
            <person name="Cohen L."/>
        </authorList>
    </citation>
    <scope>NUCLEOTIDE SEQUENCE</scope>
    <source>
        <strain evidence="2">CCAP1064/1</strain>
    </source>
</reference>